<dbReference type="Pfam" id="PF19574">
    <property type="entry name" value="LolA_3"/>
    <property type="match status" value="1"/>
</dbReference>
<reference evidence="3" key="1">
    <citation type="submission" date="2014-02" db="EMBL/GenBank/DDBJ databases">
        <title>Expanding our view of genomic diversity in Candidatus Accumulibacter clades.</title>
        <authorList>
            <person name="Skennerton C.T."/>
            <person name="Barr J.J."/>
            <person name="Slater F.R."/>
            <person name="Bond P.L."/>
            <person name="Tyson G.W."/>
        </authorList>
    </citation>
    <scope>NUCLEOTIDE SEQUENCE [LARGE SCALE GENOMIC DNA]</scope>
</reference>
<dbReference type="InterPro" id="IPR004564">
    <property type="entry name" value="OM_lipoprot_carrier_LolA-like"/>
</dbReference>
<keyword evidence="1 2" id="KW-0732">Signal</keyword>
<dbReference type="AlphaFoldDB" id="A0A011NMC4"/>
<name>A0A011NMC4_9PROT</name>
<organism evidence="3 4">
    <name type="scientific">Candidatus Accumulibacter adjunctus</name>
    <dbReference type="NCBI Taxonomy" id="1454001"/>
    <lineage>
        <taxon>Bacteria</taxon>
        <taxon>Pseudomonadati</taxon>
        <taxon>Pseudomonadota</taxon>
        <taxon>Betaproteobacteria</taxon>
        <taxon>Candidatus Accumulibacter</taxon>
    </lineage>
</organism>
<dbReference type="STRING" id="1454001.AW08_03090"/>
<evidence type="ECO:0000313" key="3">
    <source>
        <dbReference type="EMBL" id="EXI65570.1"/>
    </source>
</evidence>
<dbReference type="PATRIC" id="fig|1454001.3.peg.3135"/>
<protein>
    <submittedName>
        <fullName evidence="3">Lipoprotein chaperone</fullName>
    </submittedName>
</protein>
<evidence type="ECO:0000256" key="1">
    <source>
        <dbReference type="ARBA" id="ARBA00022729"/>
    </source>
</evidence>
<keyword evidence="4" id="KW-1185">Reference proteome</keyword>
<dbReference type="SUPFAM" id="SSF89392">
    <property type="entry name" value="Prokaryotic lipoproteins and lipoprotein localization factors"/>
    <property type="match status" value="1"/>
</dbReference>
<comment type="caution">
    <text evidence="3">The sequence shown here is derived from an EMBL/GenBank/DDBJ whole genome shotgun (WGS) entry which is preliminary data.</text>
</comment>
<dbReference type="InterPro" id="IPR029046">
    <property type="entry name" value="LolA/LolB/LppX"/>
</dbReference>
<dbReference type="Gene3D" id="2.50.20.10">
    <property type="entry name" value="Lipoprotein localisation LolA/LolB/LppX"/>
    <property type="match status" value="1"/>
</dbReference>
<feature type="signal peptide" evidence="2">
    <location>
        <begin position="1"/>
        <end position="21"/>
    </location>
</feature>
<evidence type="ECO:0000256" key="2">
    <source>
        <dbReference type="SAM" id="SignalP"/>
    </source>
</evidence>
<keyword evidence="3" id="KW-0449">Lipoprotein</keyword>
<accession>A0A011NMC4</accession>
<feature type="chain" id="PRO_5001460965" evidence="2">
    <location>
        <begin position="22"/>
        <end position="208"/>
    </location>
</feature>
<dbReference type="CDD" id="cd16325">
    <property type="entry name" value="LolA"/>
    <property type="match status" value="1"/>
</dbReference>
<dbReference type="EMBL" id="JFAX01000021">
    <property type="protein sequence ID" value="EXI65570.1"/>
    <property type="molecule type" value="Genomic_DNA"/>
</dbReference>
<evidence type="ECO:0000313" key="4">
    <source>
        <dbReference type="Proteomes" id="UP000020218"/>
    </source>
</evidence>
<gene>
    <name evidence="3" type="ORF">AW08_03090</name>
</gene>
<dbReference type="Proteomes" id="UP000020218">
    <property type="component" value="Unassembled WGS sequence"/>
</dbReference>
<proteinExistence type="predicted"/>
<sequence length="208" mass="23245">MRRQMTSCVFFVLILPFAAMAAPTTPELAAHMAQRFEQAPVLRAEFTQEKRMAAFRKPLQTRGQLTVVRGEGVIWQIDAPLKVAYVLAEDRIVEIGEDGVTQIRAAQDMPGLAQVGALFRALLGARVDVLADLFAVVPEGTLDAWRLTLTPRPGPIAQAIREIRMNGGRHVEQIRIDEANGDSATLVFRNFREDRTLLPVERERFGLR</sequence>